<name>A0ABQ8GRD4_9PEZI</name>
<keyword evidence="10" id="KW-1185">Reference proteome</keyword>
<comment type="caution">
    <text evidence="9">The sequence shown here is derived from an EMBL/GenBank/DDBJ whole genome shotgun (WGS) entry which is preliminary data.</text>
</comment>
<dbReference type="PANTHER" id="PTHR22913:SF12">
    <property type="entry name" value="MANNURONAN SYNTHASE"/>
    <property type="match status" value="1"/>
</dbReference>
<feature type="transmembrane region" description="Helical" evidence="7">
    <location>
        <begin position="499"/>
        <end position="519"/>
    </location>
</feature>
<keyword evidence="7" id="KW-1133">Transmembrane helix</keyword>
<dbReference type="InterPro" id="IPR029044">
    <property type="entry name" value="Nucleotide-diphossugar_trans"/>
</dbReference>
<organism evidence="9 10">
    <name type="scientific">Macrophomina phaseolina</name>
    <dbReference type="NCBI Taxonomy" id="35725"/>
    <lineage>
        <taxon>Eukaryota</taxon>
        <taxon>Fungi</taxon>
        <taxon>Dikarya</taxon>
        <taxon>Ascomycota</taxon>
        <taxon>Pezizomycotina</taxon>
        <taxon>Dothideomycetes</taxon>
        <taxon>Dothideomycetes incertae sedis</taxon>
        <taxon>Botryosphaeriales</taxon>
        <taxon>Botryosphaeriaceae</taxon>
        <taxon>Macrophomina</taxon>
    </lineage>
</organism>
<gene>
    <name evidence="9" type="ORF">B0J12DRAFT_562260</name>
</gene>
<feature type="transmembrane region" description="Helical" evidence="7">
    <location>
        <begin position="540"/>
        <end position="560"/>
    </location>
</feature>
<dbReference type="InterPro" id="IPR001173">
    <property type="entry name" value="Glyco_trans_2-like"/>
</dbReference>
<comment type="subcellular location">
    <subcellularLocation>
        <location evidence="1">Cell membrane</location>
    </subcellularLocation>
</comment>
<reference evidence="9 10" key="1">
    <citation type="journal article" date="2021" name="Nat. Commun.">
        <title>Genetic determinants of endophytism in the Arabidopsis root mycobiome.</title>
        <authorList>
            <person name="Mesny F."/>
            <person name="Miyauchi S."/>
            <person name="Thiergart T."/>
            <person name="Pickel B."/>
            <person name="Atanasova L."/>
            <person name="Karlsson M."/>
            <person name="Huettel B."/>
            <person name="Barry K.W."/>
            <person name="Haridas S."/>
            <person name="Chen C."/>
            <person name="Bauer D."/>
            <person name="Andreopoulos W."/>
            <person name="Pangilinan J."/>
            <person name="LaButti K."/>
            <person name="Riley R."/>
            <person name="Lipzen A."/>
            <person name="Clum A."/>
            <person name="Drula E."/>
            <person name="Henrissat B."/>
            <person name="Kohler A."/>
            <person name="Grigoriev I.V."/>
            <person name="Martin F.M."/>
            <person name="Hacquard S."/>
        </authorList>
    </citation>
    <scope>NUCLEOTIDE SEQUENCE [LARGE SCALE GENOMIC DNA]</scope>
    <source>
        <strain evidence="9 10">MPI-SDFR-AT-0080</strain>
    </source>
</reference>
<dbReference type="SUPFAM" id="SSF53448">
    <property type="entry name" value="Nucleotide-diphospho-sugar transferases"/>
    <property type="match status" value="1"/>
</dbReference>
<dbReference type="Pfam" id="PF13632">
    <property type="entry name" value="Glyco_trans_2_3"/>
    <property type="match status" value="1"/>
</dbReference>
<keyword evidence="6 7" id="KW-0472">Membrane</keyword>
<evidence type="ECO:0000259" key="8">
    <source>
        <dbReference type="Pfam" id="PF13632"/>
    </source>
</evidence>
<keyword evidence="7" id="KW-0812">Transmembrane</keyword>
<dbReference type="PANTHER" id="PTHR22913">
    <property type="entry name" value="HYALURONAN SYNTHASE"/>
    <property type="match status" value="1"/>
</dbReference>
<dbReference type="Gene3D" id="3.90.550.10">
    <property type="entry name" value="Spore Coat Polysaccharide Biosynthesis Protein SpsA, Chain A"/>
    <property type="match status" value="1"/>
</dbReference>
<proteinExistence type="inferred from homology"/>
<accession>A0ABQ8GRD4</accession>
<feature type="transmembrane region" description="Helical" evidence="7">
    <location>
        <begin position="572"/>
        <end position="593"/>
    </location>
</feature>
<feature type="domain" description="Glycosyltransferase 2-like" evidence="8">
    <location>
        <begin position="265"/>
        <end position="451"/>
    </location>
</feature>
<feature type="transmembrane region" description="Helical" evidence="7">
    <location>
        <begin position="459"/>
        <end position="479"/>
    </location>
</feature>
<keyword evidence="4" id="KW-0328">Glycosyltransferase</keyword>
<evidence type="ECO:0000256" key="1">
    <source>
        <dbReference type="ARBA" id="ARBA00004236"/>
    </source>
</evidence>
<evidence type="ECO:0000256" key="6">
    <source>
        <dbReference type="ARBA" id="ARBA00023136"/>
    </source>
</evidence>
<evidence type="ECO:0000256" key="4">
    <source>
        <dbReference type="ARBA" id="ARBA00022676"/>
    </source>
</evidence>
<comment type="similarity">
    <text evidence="2">Belongs to the NodC/HAS family.</text>
</comment>
<dbReference type="EMBL" id="JAGTJR010000002">
    <property type="protein sequence ID" value="KAH7063051.1"/>
    <property type="molecule type" value="Genomic_DNA"/>
</dbReference>
<evidence type="ECO:0000256" key="7">
    <source>
        <dbReference type="SAM" id="Phobius"/>
    </source>
</evidence>
<dbReference type="Proteomes" id="UP000774617">
    <property type="component" value="Unassembled WGS sequence"/>
</dbReference>
<evidence type="ECO:0000256" key="2">
    <source>
        <dbReference type="ARBA" id="ARBA00006782"/>
    </source>
</evidence>
<evidence type="ECO:0000313" key="10">
    <source>
        <dbReference type="Proteomes" id="UP000774617"/>
    </source>
</evidence>
<evidence type="ECO:0000313" key="9">
    <source>
        <dbReference type="EMBL" id="KAH7063051.1"/>
    </source>
</evidence>
<evidence type="ECO:0000256" key="5">
    <source>
        <dbReference type="ARBA" id="ARBA00022679"/>
    </source>
</evidence>
<protein>
    <submittedName>
        <fullName evidence="9">Glycosyltransferase family 2 protein</fullName>
    </submittedName>
</protein>
<keyword evidence="5" id="KW-0808">Transferase</keyword>
<sequence length="614" mass="67762">MAFSFPGTSAKPPPPSWFTLIFNSLCCLAVAFIVPFYGFRSFTNWPVTIEAIFSCALSEWNRQKGLRRLKAVQKEDSQIDPEKGGSRAKFMASVVGYREEAGLFQRCLESYKPSGVDTFLIGIDGNGPQDMEMVRVVERVYPAAVVVAIDEPLANMVLRSAEAHAFGSSYKPKALNERLDNLKQLPDEMLAEAKDMAMRLIFHKAKAILQRYGLLERPQNESGTRVICFHQPHGCKKDIMFTNFVMSMILRGASHNELEFLWTSDSDTLVMPDTLQKAAASMKLDSRIGGSCVTLGVHNSDENWLTKLGAAVYWSEMAITRSQNGAADAIDCQPGPCAAFRLSALEGILFDWYIQTSLGVRTVVNEDRHLTTLLLLQNYKVTFLPFALALTDTPTTVVRWILQQLRWARAAHIERWQYPKVYAIHGAIPFLNAMIRHYGPLCVGVYTVRYIYDGQTPFLYSWADILLRCVLFTAYNAAVHPTSLASVGVGIPSLMLGQFFYQLPLPGIVLWSSITALEGGWGTQMRAAGESAAKPRGEGWGNLGALAAMTLWMMITASAGARYVCSRVAPQYVVLGMEMAALAVGIFMAHACLGWPFGGRRARSAGGGEKVVVA</sequence>
<keyword evidence="3" id="KW-1003">Cell membrane</keyword>
<evidence type="ECO:0000256" key="3">
    <source>
        <dbReference type="ARBA" id="ARBA00022475"/>
    </source>
</evidence>
<feature type="transmembrane region" description="Helical" evidence="7">
    <location>
        <begin position="20"/>
        <end position="39"/>
    </location>
</feature>